<name>A0AAV8QV84_ENSVE</name>
<keyword evidence="3" id="KW-1185">Reference proteome</keyword>
<keyword evidence="1" id="KW-0472">Membrane</keyword>
<dbReference type="EMBL" id="JAQQAF010000005">
    <property type="protein sequence ID" value="KAJ8484048.1"/>
    <property type="molecule type" value="Genomic_DNA"/>
</dbReference>
<evidence type="ECO:0000256" key="1">
    <source>
        <dbReference type="SAM" id="Phobius"/>
    </source>
</evidence>
<protein>
    <submittedName>
        <fullName evidence="2">Uncharacterized protein</fullName>
    </submittedName>
</protein>
<comment type="caution">
    <text evidence="2">The sequence shown here is derived from an EMBL/GenBank/DDBJ whole genome shotgun (WGS) entry which is preliminary data.</text>
</comment>
<evidence type="ECO:0000313" key="2">
    <source>
        <dbReference type="EMBL" id="KAJ8484048.1"/>
    </source>
</evidence>
<proteinExistence type="predicted"/>
<keyword evidence="1" id="KW-0812">Transmembrane</keyword>
<keyword evidence="1" id="KW-1133">Transmembrane helix</keyword>
<feature type="transmembrane region" description="Helical" evidence="1">
    <location>
        <begin position="65"/>
        <end position="86"/>
    </location>
</feature>
<evidence type="ECO:0000313" key="3">
    <source>
        <dbReference type="Proteomes" id="UP001222027"/>
    </source>
</evidence>
<accession>A0AAV8QV84</accession>
<organism evidence="2 3">
    <name type="scientific">Ensete ventricosum</name>
    <name type="common">Abyssinian banana</name>
    <name type="synonym">Musa ensete</name>
    <dbReference type="NCBI Taxonomy" id="4639"/>
    <lineage>
        <taxon>Eukaryota</taxon>
        <taxon>Viridiplantae</taxon>
        <taxon>Streptophyta</taxon>
        <taxon>Embryophyta</taxon>
        <taxon>Tracheophyta</taxon>
        <taxon>Spermatophyta</taxon>
        <taxon>Magnoliopsida</taxon>
        <taxon>Liliopsida</taxon>
        <taxon>Zingiberales</taxon>
        <taxon>Musaceae</taxon>
        <taxon>Ensete</taxon>
    </lineage>
</organism>
<sequence length="91" mass="10187">MVIRFSSVSARVFSVCERGIGLLGFPEAGAKGKSPSRIKSIQVQISEHLLSYSPVKCLLSSHPRFVFLLLLWSVDSLFWFYGFFALQESVS</sequence>
<gene>
    <name evidence="2" type="ORF">OPV22_016533</name>
</gene>
<dbReference type="Proteomes" id="UP001222027">
    <property type="component" value="Unassembled WGS sequence"/>
</dbReference>
<dbReference type="AlphaFoldDB" id="A0AAV8QV84"/>
<reference evidence="2 3" key="1">
    <citation type="submission" date="2022-12" db="EMBL/GenBank/DDBJ databases">
        <title>Chromosome-scale assembly of the Ensete ventricosum genome.</title>
        <authorList>
            <person name="Dussert Y."/>
            <person name="Stocks J."/>
            <person name="Wendawek A."/>
            <person name="Woldeyes F."/>
            <person name="Nichols R.A."/>
            <person name="Borrell J.S."/>
        </authorList>
    </citation>
    <scope>NUCLEOTIDE SEQUENCE [LARGE SCALE GENOMIC DNA]</scope>
    <source>
        <strain evidence="3">cv. Maze</strain>
        <tissue evidence="2">Seeds</tissue>
    </source>
</reference>